<reference evidence="2 3" key="1">
    <citation type="submission" date="2018-10" db="EMBL/GenBank/DDBJ databases">
        <title>Dokdonia luteus sp. nov., isolated from sea water.</title>
        <authorList>
            <person name="Zhou L.Y."/>
            <person name="Du Z.J."/>
        </authorList>
    </citation>
    <scope>NUCLEOTIDE SEQUENCE [LARGE SCALE GENOMIC DNA]</scope>
    <source>
        <strain evidence="2 3">SH27</strain>
    </source>
</reference>
<dbReference type="InterPro" id="IPR019853">
    <property type="entry name" value="GldB-like"/>
</dbReference>
<dbReference type="EMBL" id="REFV01000003">
    <property type="protein sequence ID" value="RMB62752.1"/>
    <property type="molecule type" value="Genomic_DNA"/>
</dbReference>
<dbReference type="OrthoDB" id="976022at2"/>
<dbReference type="Pfam" id="PF25594">
    <property type="entry name" value="GldB_lipo"/>
    <property type="match status" value="1"/>
</dbReference>
<organism evidence="2 3">
    <name type="scientific">Dokdonia sinensis</name>
    <dbReference type="NCBI Taxonomy" id="2479847"/>
    <lineage>
        <taxon>Bacteria</taxon>
        <taxon>Pseudomonadati</taxon>
        <taxon>Bacteroidota</taxon>
        <taxon>Flavobacteriia</taxon>
        <taxon>Flavobacteriales</taxon>
        <taxon>Flavobacteriaceae</taxon>
        <taxon>Dokdonia</taxon>
    </lineage>
</organism>
<proteinExistence type="predicted"/>
<keyword evidence="1" id="KW-0732">Signal</keyword>
<protein>
    <submittedName>
        <fullName evidence="2">Gliding motility lipoprotein GldB</fullName>
    </submittedName>
</protein>
<feature type="signal peptide" evidence="1">
    <location>
        <begin position="1"/>
        <end position="21"/>
    </location>
</feature>
<keyword evidence="3" id="KW-1185">Reference proteome</keyword>
<evidence type="ECO:0000256" key="1">
    <source>
        <dbReference type="SAM" id="SignalP"/>
    </source>
</evidence>
<evidence type="ECO:0000313" key="2">
    <source>
        <dbReference type="EMBL" id="RMB62752.1"/>
    </source>
</evidence>
<dbReference type="Proteomes" id="UP000281985">
    <property type="component" value="Unassembled WGS sequence"/>
</dbReference>
<feature type="chain" id="PRO_5018232963" evidence="1">
    <location>
        <begin position="22"/>
        <end position="320"/>
    </location>
</feature>
<gene>
    <name evidence="2" type="primary">gldB</name>
    <name evidence="2" type="ORF">EAX61_04020</name>
</gene>
<comment type="caution">
    <text evidence="2">The sequence shown here is derived from an EMBL/GenBank/DDBJ whole genome shotgun (WGS) entry which is preliminary data.</text>
</comment>
<name>A0A3M0GJE6_9FLAO</name>
<dbReference type="PROSITE" id="PS51257">
    <property type="entry name" value="PROKAR_LIPOPROTEIN"/>
    <property type="match status" value="1"/>
</dbReference>
<dbReference type="AlphaFoldDB" id="A0A3M0GJE6"/>
<sequence>MKKMMVMLLILAAIISCSDDAKIPDAVSEIPVEVEVVRFDKTFAKSSMAELPKLKKEFPYLFAKQYDDAYWANKFQDTLQQELNREVAKAFPDFDEEKVALENVFKHIKYYYPKQPDPKVITIISEVDYRNKVVLADSLLIVALDTYLGADHYFYGNIAKFQSRYFEPNQIDIDVAYAFAREHTALPQGNTFLSQMIYEGKLVYFAKQLLSLKTEYEVLGFTQDEYVFSQENEKNVWEYFVSKELLYATDRKLGTRFLDPAPFSKFYLAFDNETPGRIGRYIGYEIVKSYMENSDVPLKTMLVQDAATIFASAKYKPKKS</sequence>
<dbReference type="RefSeq" id="WP_121916389.1">
    <property type="nucleotide sequence ID" value="NZ_REFV01000003.1"/>
</dbReference>
<accession>A0A3M0GJE6</accession>
<evidence type="ECO:0000313" key="3">
    <source>
        <dbReference type="Proteomes" id="UP000281985"/>
    </source>
</evidence>
<keyword evidence="2" id="KW-0449">Lipoprotein</keyword>
<dbReference type="NCBIfam" id="TIGR03514">
    <property type="entry name" value="GldB_lipo"/>
    <property type="match status" value="1"/>
</dbReference>